<evidence type="ECO:0000313" key="3">
    <source>
        <dbReference type="Proteomes" id="UP000523007"/>
    </source>
</evidence>
<dbReference type="RefSeq" id="WP_184581807.1">
    <property type="nucleotide sequence ID" value="NZ_JACHJT010000001.1"/>
</dbReference>
<evidence type="ECO:0000313" key="2">
    <source>
        <dbReference type="EMBL" id="MBB4934050.1"/>
    </source>
</evidence>
<dbReference type="Proteomes" id="UP000523007">
    <property type="component" value="Unassembled WGS sequence"/>
</dbReference>
<sequence>MSPPPPPSGAPSTDDNGGSGADSPPHGVDDRSIPGGAEIPPGPGSKSQKRWARPAVALSSCTLLVLVAGYAFAAGGQAPMDSWGSDASEPTMPAVPPPVEMPASPDPNVTTRATVAPTAPAAPAAPPEAPEPPAEPPASDAPPPEEPAPADPPDTGDRGTPRDSPEERLEELIEEYRDYTPPAPR</sequence>
<feature type="region of interest" description="Disordered" evidence="1">
    <location>
        <begin position="76"/>
        <end position="185"/>
    </location>
</feature>
<gene>
    <name evidence="2" type="ORF">F4561_004870</name>
</gene>
<evidence type="ECO:0000256" key="1">
    <source>
        <dbReference type="SAM" id="MobiDB-lite"/>
    </source>
</evidence>
<protein>
    <submittedName>
        <fullName evidence="2">Uncharacterized protein</fullName>
    </submittedName>
</protein>
<organism evidence="2 3">
    <name type="scientific">Lipingzhangella halophila</name>
    <dbReference type="NCBI Taxonomy" id="1783352"/>
    <lineage>
        <taxon>Bacteria</taxon>
        <taxon>Bacillati</taxon>
        <taxon>Actinomycetota</taxon>
        <taxon>Actinomycetes</taxon>
        <taxon>Streptosporangiales</taxon>
        <taxon>Nocardiopsidaceae</taxon>
        <taxon>Lipingzhangella</taxon>
    </lineage>
</organism>
<feature type="compositionally biased region" description="Pro residues" evidence="1">
    <location>
        <begin position="123"/>
        <end position="152"/>
    </location>
</feature>
<accession>A0A7W7W5Q5</accession>
<feature type="region of interest" description="Disordered" evidence="1">
    <location>
        <begin position="1"/>
        <end position="53"/>
    </location>
</feature>
<keyword evidence="3" id="KW-1185">Reference proteome</keyword>
<name>A0A7W7W5Q5_9ACTN</name>
<feature type="compositionally biased region" description="Basic and acidic residues" evidence="1">
    <location>
        <begin position="155"/>
        <end position="178"/>
    </location>
</feature>
<comment type="caution">
    <text evidence="2">The sequence shown here is derived from an EMBL/GenBank/DDBJ whole genome shotgun (WGS) entry which is preliminary data.</text>
</comment>
<proteinExistence type="predicted"/>
<dbReference type="EMBL" id="JACHJT010000001">
    <property type="protein sequence ID" value="MBB4934050.1"/>
    <property type="molecule type" value="Genomic_DNA"/>
</dbReference>
<dbReference type="AlphaFoldDB" id="A0A7W7W5Q5"/>
<reference evidence="2 3" key="1">
    <citation type="submission" date="2020-08" db="EMBL/GenBank/DDBJ databases">
        <title>Sequencing the genomes of 1000 actinobacteria strains.</title>
        <authorList>
            <person name="Klenk H.-P."/>
        </authorList>
    </citation>
    <scope>NUCLEOTIDE SEQUENCE [LARGE SCALE GENOMIC DNA]</scope>
    <source>
        <strain evidence="2 3">DSM 102030</strain>
    </source>
</reference>